<evidence type="ECO:0000256" key="12">
    <source>
        <dbReference type="SAM" id="MobiDB-lite"/>
    </source>
</evidence>
<feature type="region of interest" description="Disordered" evidence="12">
    <location>
        <begin position="775"/>
        <end position="800"/>
    </location>
</feature>
<feature type="coiled-coil region" evidence="11">
    <location>
        <begin position="144"/>
        <end position="256"/>
    </location>
</feature>
<dbReference type="GO" id="GO:0006611">
    <property type="term" value="P:protein export from nucleus"/>
    <property type="evidence" value="ECO:0007669"/>
    <property type="project" value="TreeGrafter"/>
</dbReference>
<keyword evidence="9" id="KW-0539">Nucleus</keyword>
<dbReference type="RefSeq" id="XP_029956319.1">
    <property type="nucleotide sequence ID" value="XM_030100459.1"/>
</dbReference>
<dbReference type="GO" id="GO:0005634">
    <property type="term" value="C:nucleus"/>
    <property type="evidence" value="ECO:0007669"/>
    <property type="project" value="UniProtKB-SubCell"/>
</dbReference>
<evidence type="ECO:0000256" key="1">
    <source>
        <dbReference type="ARBA" id="ARBA00003936"/>
    </source>
</evidence>
<keyword evidence="8 11" id="KW-0175">Coiled coil</keyword>
<reference evidence="13" key="2">
    <citation type="submission" date="2025-08" db="UniProtKB">
        <authorList>
            <consortium name="Ensembl"/>
        </authorList>
    </citation>
    <scope>IDENTIFICATION</scope>
</reference>
<keyword evidence="6" id="KW-0963">Cytoplasm</keyword>
<dbReference type="Ensembl" id="ENSSFAT00005056980.1">
    <property type="protein sequence ID" value="ENSSFAP00005055285.1"/>
    <property type="gene ID" value="ENSSFAG00005026232.1"/>
</dbReference>
<feature type="region of interest" description="Disordered" evidence="12">
    <location>
        <begin position="581"/>
        <end position="602"/>
    </location>
</feature>
<reference evidence="13" key="3">
    <citation type="submission" date="2025-09" db="UniProtKB">
        <authorList>
            <consortium name="Ensembl"/>
        </authorList>
    </citation>
    <scope>IDENTIFICATION</scope>
</reference>
<evidence type="ECO:0000256" key="7">
    <source>
        <dbReference type="ARBA" id="ARBA00022782"/>
    </source>
</evidence>
<dbReference type="Pfam" id="PF07111">
    <property type="entry name" value="HCR"/>
    <property type="match status" value="1"/>
</dbReference>
<evidence type="ECO:0000256" key="9">
    <source>
        <dbReference type="ARBA" id="ARBA00023242"/>
    </source>
</evidence>
<dbReference type="PANTHER" id="PTHR46822:SF1">
    <property type="entry name" value="COILED-COIL ALPHA-HELICAL ROD PROTEIN 1"/>
    <property type="match status" value="1"/>
</dbReference>
<dbReference type="InterPro" id="IPR009800">
    <property type="entry name" value="HCR"/>
</dbReference>
<feature type="compositionally biased region" description="Low complexity" evidence="12">
    <location>
        <begin position="581"/>
        <end position="591"/>
    </location>
</feature>
<accession>A0A672JQX4</accession>
<keyword evidence="5" id="KW-0217">Developmental protein</keyword>
<comment type="function">
    <text evidence="1">May be a regulator of keratinocyte proliferation or differentiation.</text>
</comment>
<dbReference type="OMA" id="CFANRRV"/>
<evidence type="ECO:0000256" key="5">
    <source>
        <dbReference type="ARBA" id="ARBA00022473"/>
    </source>
</evidence>
<comment type="subcellular location">
    <subcellularLocation>
        <location evidence="3">Cytoplasm</location>
    </subcellularLocation>
    <subcellularLocation>
        <location evidence="2">Nucleus</location>
    </subcellularLocation>
</comment>
<evidence type="ECO:0000313" key="13">
    <source>
        <dbReference type="Ensembl" id="ENSSFAP00005055285.1"/>
    </source>
</evidence>
<dbReference type="FunCoup" id="A0A672JQX4">
    <property type="interactions" value="566"/>
</dbReference>
<dbReference type="OrthoDB" id="193258at2759"/>
<dbReference type="GeneID" id="115395092"/>
<organism evidence="13 14">
    <name type="scientific">Salarias fasciatus</name>
    <name type="common">Jewelled blenny</name>
    <name type="synonym">Blennius fasciatus</name>
    <dbReference type="NCBI Taxonomy" id="181472"/>
    <lineage>
        <taxon>Eukaryota</taxon>
        <taxon>Metazoa</taxon>
        <taxon>Chordata</taxon>
        <taxon>Craniata</taxon>
        <taxon>Vertebrata</taxon>
        <taxon>Euteleostomi</taxon>
        <taxon>Actinopterygii</taxon>
        <taxon>Neopterygii</taxon>
        <taxon>Teleostei</taxon>
        <taxon>Neoteleostei</taxon>
        <taxon>Acanthomorphata</taxon>
        <taxon>Ovalentaria</taxon>
        <taxon>Blenniimorphae</taxon>
        <taxon>Blenniiformes</taxon>
        <taxon>Blennioidei</taxon>
        <taxon>Blenniidae</taxon>
        <taxon>Salariinae</taxon>
        <taxon>Salarias</taxon>
    </lineage>
</organism>
<evidence type="ECO:0000256" key="4">
    <source>
        <dbReference type="ARBA" id="ARBA00016468"/>
    </source>
</evidence>
<evidence type="ECO:0000256" key="11">
    <source>
        <dbReference type="SAM" id="Coils"/>
    </source>
</evidence>
<keyword evidence="7" id="KW-0221">Differentiation</keyword>
<keyword evidence="14" id="KW-1185">Reference proteome</keyword>
<dbReference type="GO" id="GO:0005737">
    <property type="term" value="C:cytoplasm"/>
    <property type="evidence" value="ECO:0007669"/>
    <property type="project" value="UniProtKB-SubCell"/>
</dbReference>
<protein>
    <recommendedName>
        <fullName evidence="4">Coiled-coil alpha-helical rod protein 1</fullName>
    </recommendedName>
    <alternativeName>
        <fullName evidence="10">Alpha-helical coiled-coil rod protein</fullName>
    </alternativeName>
</protein>
<dbReference type="GO" id="GO:0030154">
    <property type="term" value="P:cell differentiation"/>
    <property type="evidence" value="ECO:0007669"/>
    <property type="project" value="UniProtKB-KW"/>
</dbReference>
<evidence type="ECO:0000313" key="14">
    <source>
        <dbReference type="Proteomes" id="UP000472267"/>
    </source>
</evidence>
<dbReference type="AlphaFoldDB" id="A0A672JQX4"/>
<dbReference type="PANTHER" id="PTHR46822">
    <property type="entry name" value="COILED-COIL ALPHA-HELICAL ROD PROTEIN 1"/>
    <property type="match status" value="1"/>
</dbReference>
<reference evidence="13" key="1">
    <citation type="submission" date="2019-06" db="EMBL/GenBank/DDBJ databases">
        <authorList>
            <consortium name="Wellcome Sanger Institute Data Sharing"/>
        </authorList>
    </citation>
    <scope>NUCLEOTIDE SEQUENCE [LARGE SCALE GENOMIC DNA]</scope>
</reference>
<dbReference type="Proteomes" id="UP000472267">
    <property type="component" value="Chromosome 10"/>
</dbReference>
<dbReference type="CTD" id="54535"/>
<name>A0A672JQX4_SALFA</name>
<evidence type="ECO:0000256" key="3">
    <source>
        <dbReference type="ARBA" id="ARBA00004496"/>
    </source>
</evidence>
<evidence type="ECO:0000256" key="2">
    <source>
        <dbReference type="ARBA" id="ARBA00004123"/>
    </source>
</evidence>
<evidence type="ECO:0000256" key="6">
    <source>
        <dbReference type="ARBA" id="ARBA00022490"/>
    </source>
</evidence>
<evidence type="ECO:0000256" key="10">
    <source>
        <dbReference type="ARBA" id="ARBA00031932"/>
    </source>
</evidence>
<dbReference type="GO" id="GO:0005814">
    <property type="term" value="C:centriole"/>
    <property type="evidence" value="ECO:0007669"/>
    <property type="project" value="TreeGrafter"/>
</dbReference>
<sequence>MERRDFGKARLVVPTDFTQSAAARGNIPEDLVPPSHFTSRVHSTQAQRSVKVPVTPPPISWINPEVSSVLPADCGPANPWLALSQAQQEILELKKENQRILMLQGEHFGGATSADHLSELRSSCRATQRSEQWSRLESQWQMEAEKRKAEAGRLKEQVEALKETVERCREEIRDKDTALIRHSHEMEVMCEELSNTKTELSQVREELSLSSVQKEKISSQLKASYCAELDTAARTNTELQERLQSITSEVLQLKSSLMEVSAERDGLKEHLSQMGRAFETQSATLHSLRNYIGQLAPEKGEKEQLNKAVEKLSKEKEALLTTTELLTVRLNSLNEILALQEEKLMKKISPDPHVKNGCEGCQVLQLWREKVFKLCIQLRFKDIELRREKEDLLSKVRSIEQELQQEQHRSTVLQHSLRDRIAELDLERIEKKTFKEDLAKVDKENTQLRSQSQKAEAECKTLTEAIHRFSQTFENKVAEVAAAKTRLSTFTQRLTFAQRRVETIQALVMRRAALQKVEQACKQTEEAEAADRKLQIEHTLVCEERDRLSQELKRTPELIDKALAELKHQYESKVKQQQQELEQSRLELQQSEADREDAEQSLQQIRDQLEESKVNLEKLRCEMLSQQALSKQALKERVSEIEDQCAEKLREMEVQVNTARREHTKAVRTLRQFEREAARSQDEMKENTKRDVANIYPADTEIDKNPLLVTSAQRGLHRDFARPHTAAPQNFAAFRKYRRKPPERSCSAGTKDHQASDERLLCVLEELHALSAAVVNSSEDSAEEEGRSDSVGPATGSLHS</sequence>
<evidence type="ECO:0000256" key="8">
    <source>
        <dbReference type="ARBA" id="ARBA00023054"/>
    </source>
</evidence>
<gene>
    <name evidence="13" type="primary">cchcr1</name>
</gene>
<proteinExistence type="predicted"/>
<dbReference type="InParanoid" id="A0A672JQX4"/>
<feature type="coiled-coil region" evidence="11">
    <location>
        <begin position="382"/>
        <end position="465"/>
    </location>
</feature>